<keyword evidence="3" id="KW-1185">Reference proteome</keyword>
<organism evidence="2 3">
    <name type="scientific">Actinoplanes derwentensis</name>
    <dbReference type="NCBI Taxonomy" id="113562"/>
    <lineage>
        <taxon>Bacteria</taxon>
        <taxon>Bacillati</taxon>
        <taxon>Actinomycetota</taxon>
        <taxon>Actinomycetes</taxon>
        <taxon>Micromonosporales</taxon>
        <taxon>Micromonosporaceae</taxon>
        <taxon>Actinoplanes</taxon>
    </lineage>
</organism>
<keyword evidence="2" id="KW-0238">DNA-binding</keyword>
<proteinExistence type="predicted"/>
<dbReference type="EMBL" id="LT629758">
    <property type="protein sequence ID" value="SDS74311.1"/>
    <property type="molecule type" value="Genomic_DNA"/>
</dbReference>
<dbReference type="InterPro" id="IPR005149">
    <property type="entry name" value="Tscrpt_reg_PadR_N"/>
</dbReference>
<dbReference type="Gene3D" id="1.10.10.10">
    <property type="entry name" value="Winged helix-like DNA-binding domain superfamily/Winged helix DNA-binding domain"/>
    <property type="match status" value="1"/>
</dbReference>
<dbReference type="GO" id="GO:0003677">
    <property type="term" value="F:DNA binding"/>
    <property type="evidence" value="ECO:0007669"/>
    <property type="project" value="UniProtKB-KW"/>
</dbReference>
<name>A0A1H1UPY2_9ACTN</name>
<sequence>MPLDAARNSLVLPILGLLVEQPAHAYEVTSRLEARYPHLKIRRSSVVTLLKSLADGGLLLAGTPESVAGRPARTIYRPTDAGITLFRSRVREALTETAPASADFLTAVAYLGILPAAEAIAVLRARAERLRRETPALPPGLPEIQMIEAHYWLRVLATEITWLTETADRLTGGDLEVLA</sequence>
<evidence type="ECO:0000259" key="1">
    <source>
        <dbReference type="Pfam" id="PF03551"/>
    </source>
</evidence>
<dbReference type="InterPro" id="IPR036390">
    <property type="entry name" value="WH_DNA-bd_sf"/>
</dbReference>
<dbReference type="Proteomes" id="UP000198688">
    <property type="component" value="Chromosome I"/>
</dbReference>
<evidence type="ECO:0000313" key="2">
    <source>
        <dbReference type="EMBL" id="SDS74311.1"/>
    </source>
</evidence>
<gene>
    <name evidence="2" type="ORF">SAMN04489716_1502</name>
</gene>
<dbReference type="RefSeq" id="WP_092542824.1">
    <property type="nucleotide sequence ID" value="NZ_BOMJ01000053.1"/>
</dbReference>
<dbReference type="PANTHER" id="PTHR43252">
    <property type="entry name" value="TRANSCRIPTIONAL REGULATOR YQJI"/>
    <property type="match status" value="1"/>
</dbReference>
<feature type="domain" description="Transcription regulator PadR N-terminal" evidence="1">
    <location>
        <begin position="14"/>
        <end position="84"/>
    </location>
</feature>
<dbReference type="InterPro" id="IPR036388">
    <property type="entry name" value="WH-like_DNA-bd_sf"/>
</dbReference>
<dbReference type="Pfam" id="PF03551">
    <property type="entry name" value="PadR"/>
    <property type="match status" value="1"/>
</dbReference>
<evidence type="ECO:0000313" key="3">
    <source>
        <dbReference type="Proteomes" id="UP000198688"/>
    </source>
</evidence>
<dbReference type="STRING" id="113562.SAMN04489716_1502"/>
<accession>A0A1H1UPY2</accession>
<dbReference type="AlphaFoldDB" id="A0A1H1UPY2"/>
<protein>
    <submittedName>
        <fullName evidence="2">DNA-binding transcriptional regulator, PadR family</fullName>
    </submittedName>
</protein>
<dbReference type="PANTHER" id="PTHR43252:SF6">
    <property type="entry name" value="NEGATIVE TRANSCRIPTION REGULATOR PADR"/>
    <property type="match status" value="1"/>
</dbReference>
<reference evidence="2 3" key="1">
    <citation type="submission" date="2016-10" db="EMBL/GenBank/DDBJ databases">
        <authorList>
            <person name="de Groot N.N."/>
        </authorList>
    </citation>
    <scope>NUCLEOTIDE SEQUENCE [LARGE SCALE GENOMIC DNA]</scope>
    <source>
        <strain evidence="2 3">DSM 43941</strain>
    </source>
</reference>
<dbReference type="OrthoDB" id="8443918at2"/>
<dbReference type="SUPFAM" id="SSF46785">
    <property type="entry name" value="Winged helix' DNA-binding domain"/>
    <property type="match status" value="1"/>
</dbReference>